<evidence type="ECO:0000256" key="3">
    <source>
        <dbReference type="ARBA" id="ARBA00023157"/>
    </source>
</evidence>
<reference evidence="6" key="1">
    <citation type="journal article" date="2004" name="Nature">
        <title>Genome duplication in the teleost fish Tetraodon nigroviridis reveals the early vertebrate proto-karyotype.</title>
        <authorList>
            <person name="Jaillon O."/>
            <person name="Aury J.-M."/>
            <person name="Brunet F."/>
            <person name="Petit J.-L."/>
            <person name="Stange-Thomann N."/>
            <person name="Mauceli E."/>
            <person name="Bouneau L."/>
            <person name="Fischer C."/>
            <person name="Ozouf-Costaz C."/>
            <person name="Bernot A."/>
            <person name="Nicaud S."/>
            <person name="Jaffe D."/>
            <person name="Fisher S."/>
            <person name="Lutfalla G."/>
            <person name="Dossat C."/>
            <person name="Segurens B."/>
            <person name="Dasilva C."/>
            <person name="Salanoubat M."/>
            <person name="Levy M."/>
            <person name="Boudet N."/>
            <person name="Castellano S."/>
            <person name="Anthouard V."/>
            <person name="Jubin C."/>
            <person name="Castelli V."/>
            <person name="Katinka M."/>
            <person name="Vacherie B."/>
            <person name="Biemont C."/>
            <person name="Skalli Z."/>
            <person name="Cattolico L."/>
            <person name="Poulain J."/>
            <person name="De Berardinis V."/>
            <person name="Cruaud C."/>
            <person name="Duprat S."/>
            <person name="Brottier P."/>
            <person name="Coutanceau J.-P."/>
            <person name="Gouzy J."/>
            <person name="Parra G."/>
            <person name="Lardier G."/>
            <person name="Chapple C."/>
            <person name="McKernan K.J."/>
            <person name="McEwan P."/>
            <person name="Bosak S."/>
            <person name="Kellis M."/>
            <person name="Volff J.-N."/>
            <person name="Guigo R."/>
            <person name="Zody M.C."/>
            <person name="Mesirov J."/>
            <person name="Lindblad-Toh K."/>
            <person name="Birren B."/>
            <person name="Nusbaum C."/>
            <person name="Kahn D."/>
            <person name="Robinson-Rechavi M."/>
            <person name="Laudet V."/>
            <person name="Schachter V."/>
            <person name="Quetier F."/>
            <person name="Saurin W."/>
            <person name="Scarpelli C."/>
            <person name="Wincker P."/>
            <person name="Lander E.S."/>
            <person name="Weissenbach J."/>
            <person name="Roest Crollius H."/>
        </authorList>
    </citation>
    <scope>NUCLEOTIDE SEQUENCE [LARGE SCALE GENOMIC DNA]</scope>
</reference>
<dbReference type="PANTHER" id="PTHR11412">
    <property type="entry name" value="MACROGLOBULIN / COMPLEMENT"/>
    <property type="match status" value="1"/>
</dbReference>
<dbReference type="InterPro" id="IPR011626">
    <property type="entry name" value="Alpha-macroglobulin_TED"/>
</dbReference>
<evidence type="ECO:0000259" key="4">
    <source>
        <dbReference type="PROSITE" id="PS01178"/>
    </source>
</evidence>
<evidence type="ECO:0000256" key="2">
    <source>
        <dbReference type="ARBA" id="ARBA00022525"/>
    </source>
</evidence>
<dbReference type="Gene3D" id="2.60.120.1540">
    <property type="match status" value="1"/>
</dbReference>
<name>H3DM72_TETNG</name>
<dbReference type="PROSITE" id="PS01178">
    <property type="entry name" value="ANAPHYLATOXIN_2"/>
    <property type="match status" value="1"/>
</dbReference>
<dbReference type="GO" id="GO:0006956">
    <property type="term" value="P:complement activation"/>
    <property type="evidence" value="ECO:0007669"/>
    <property type="project" value="TreeGrafter"/>
</dbReference>
<dbReference type="Gene3D" id="1.20.91.20">
    <property type="entry name" value="Anaphylotoxins (complement system)"/>
    <property type="match status" value="1"/>
</dbReference>
<dbReference type="InterPro" id="IPR047565">
    <property type="entry name" value="Alpha-macroglob_thiol-ester_cl"/>
</dbReference>
<dbReference type="STRING" id="99883.ENSTNIP00000021620"/>
<dbReference type="CDD" id="cd02896">
    <property type="entry name" value="complement_C3_C4_C5"/>
    <property type="match status" value="1"/>
</dbReference>
<keyword evidence="6" id="KW-1185">Reference proteome</keyword>
<dbReference type="SMART" id="SM01419">
    <property type="entry name" value="Thiol-ester_cl"/>
    <property type="match status" value="1"/>
</dbReference>
<dbReference type="FunFam" id="2.60.40.10:FF:000155">
    <property type="entry name" value="complement C3 isoform X1"/>
    <property type="match status" value="1"/>
</dbReference>
<dbReference type="AlphaFoldDB" id="H3DM72"/>
<dbReference type="Ensembl" id="ENSTNIT00000021855.1">
    <property type="protein sequence ID" value="ENSTNIP00000021620.1"/>
    <property type="gene ID" value="ENSTNIG00000018447.1"/>
</dbReference>
<organism evidence="5 6">
    <name type="scientific">Tetraodon nigroviridis</name>
    <name type="common">Spotted green pufferfish</name>
    <name type="synonym">Chelonodon nigroviridis</name>
    <dbReference type="NCBI Taxonomy" id="99883"/>
    <lineage>
        <taxon>Eukaryota</taxon>
        <taxon>Metazoa</taxon>
        <taxon>Chordata</taxon>
        <taxon>Craniata</taxon>
        <taxon>Vertebrata</taxon>
        <taxon>Euteleostomi</taxon>
        <taxon>Actinopterygii</taxon>
        <taxon>Neopterygii</taxon>
        <taxon>Teleostei</taxon>
        <taxon>Neoteleostei</taxon>
        <taxon>Acanthomorphata</taxon>
        <taxon>Eupercaria</taxon>
        <taxon>Tetraodontiformes</taxon>
        <taxon>Tetradontoidea</taxon>
        <taxon>Tetraodontidae</taxon>
        <taxon>Tetraodon</taxon>
    </lineage>
</organism>
<dbReference type="InterPro" id="IPR050473">
    <property type="entry name" value="A2M/Complement_sys"/>
</dbReference>
<reference evidence="5" key="3">
    <citation type="submission" date="2025-09" db="UniProtKB">
        <authorList>
            <consortium name="Ensembl"/>
        </authorList>
    </citation>
    <scope>IDENTIFICATION</scope>
</reference>
<feature type="domain" description="Anaphylatoxin-like" evidence="4">
    <location>
        <begin position="27"/>
        <end position="65"/>
    </location>
</feature>
<protein>
    <recommendedName>
        <fullName evidence="4">Anaphylatoxin-like domain-containing protein</fullName>
    </recommendedName>
</protein>
<keyword evidence="2" id="KW-0964">Secreted</keyword>
<dbReference type="InterPro" id="IPR008930">
    <property type="entry name" value="Terpenoid_cyclase/PrenylTrfase"/>
</dbReference>
<dbReference type="Gene3D" id="2.60.40.690">
    <property type="entry name" value="Alpha-macroglobulin, receptor-binding domain"/>
    <property type="match status" value="1"/>
</dbReference>
<dbReference type="CDD" id="cd00017">
    <property type="entry name" value="ANATO"/>
    <property type="match status" value="1"/>
</dbReference>
<dbReference type="InterPro" id="IPR018081">
    <property type="entry name" value="Anaphylatoxin_comp_syst"/>
</dbReference>
<dbReference type="Pfam" id="PF00207">
    <property type="entry name" value="A2M"/>
    <property type="match status" value="1"/>
</dbReference>
<dbReference type="GO" id="GO:0004866">
    <property type="term" value="F:endopeptidase inhibitor activity"/>
    <property type="evidence" value="ECO:0007669"/>
    <property type="project" value="InterPro"/>
</dbReference>
<dbReference type="InterPro" id="IPR036595">
    <property type="entry name" value="A-macroglobulin_rcpt-bd_sf"/>
</dbReference>
<evidence type="ECO:0000313" key="6">
    <source>
        <dbReference type="Proteomes" id="UP000007303"/>
    </source>
</evidence>
<dbReference type="Pfam" id="PF01821">
    <property type="entry name" value="ANATO"/>
    <property type="match status" value="1"/>
</dbReference>
<dbReference type="Proteomes" id="UP000007303">
    <property type="component" value="Unassembled WGS sequence"/>
</dbReference>
<dbReference type="GeneTree" id="ENSGT00940000155739"/>
<dbReference type="PANTHER" id="PTHR11412:SF144">
    <property type="entry name" value="COMPLEMENT C4-B"/>
    <property type="match status" value="1"/>
</dbReference>
<dbReference type="Gene3D" id="1.50.10.20">
    <property type="match status" value="1"/>
</dbReference>
<dbReference type="SMART" id="SM01360">
    <property type="entry name" value="A2M"/>
    <property type="match status" value="1"/>
</dbReference>
<sequence length="757" mass="85103">RQRRSVDLEQEMMNLKHNFTDENLQECCAQGFSLIPMRRTCQERVQRISLVKGGSQCAEVFLLCCEKGERLRKKKMKEEAKMQLGRTASLDDIEQFFLDTTAQYIRRYFPPSFAFTEIEVNDKRRYILSLPDSITTWELQVITLSAATGFCVVEPTEIRAFREAFVSLRLPYSVRKYEYLTITPVIYNYGDSMLQLAVHMEQNEGLCSPGSATAISFVNITVEPQSSKFVSFSAVPMVTGSIPIKIRLYDIENERGFDAVEKTLNVLTEGQEKRVDQTSVIKLNVCNRGKSAQTFTIDGTMPDEAVPESQGNIFVTAEKDGFSITRAKNFLSPEKAASLIVLPTGCLEQTMVKLAPTLSAIRYLDLSEQWFDLPPGARDDALDKLEQGRTAAVVVSYRRDFMCPTDICFYSFKMTALVVKVLSLIAERQVLAIGQQGRTPRIVPFHEIRHSVRYLLSVQRDDGSFGDPHPVVHIGVLQSQNGDNGRASMTAYITLALHRSRQFLQPEEQNQVEASVARATTYLLSHLPKLDHPYAVAITVYCLAVCLPKETDHSASWDKLMALSIKGENDCYLWTTDSSPDNQKKASAITVDSTSFALLAAVELGRSEWADRIACWLTTQENYLGGFKSSQDTLNALEALAEYSLRRLPFLGNNIQGQLTGNGNIKLKILKSYYLLEPKSDCKQVSISVTVEGKVQYTAQILEDYDYYDEYTGNENTETKAATRNRRNADNSVADEEIITYKICVSHSVHRNLSGMA</sequence>
<evidence type="ECO:0000313" key="5">
    <source>
        <dbReference type="Ensembl" id="ENSTNIP00000021620.1"/>
    </source>
</evidence>
<evidence type="ECO:0000256" key="1">
    <source>
        <dbReference type="ARBA" id="ARBA00004613"/>
    </source>
</evidence>
<dbReference type="Gene3D" id="2.60.40.10">
    <property type="entry name" value="Immunoglobulins"/>
    <property type="match status" value="1"/>
</dbReference>
<comment type="subcellular location">
    <subcellularLocation>
        <location evidence="1">Secreted</location>
    </subcellularLocation>
</comment>
<dbReference type="SMART" id="SM00104">
    <property type="entry name" value="ANATO"/>
    <property type="match status" value="1"/>
</dbReference>
<accession>H3DM72</accession>
<dbReference type="InParanoid" id="H3DM72"/>
<dbReference type="SUPFAM" id="SSF48239">
    <property type="entry name" value="Terpenoid cyclases/Protein prenyltransferases"/>
    <property type="match status" value="1"/>
</dbReference>
<dbReference type="InterPro" id="IPR001599">
    <property type="entry name" value="Macroglobln_a2"/>
</dbReference>
<proteinExistence type="predicted"/>
<dbReference type="GO" id="GO:0005615">
    <property type="term" value="C:extracellular space"/>
    <property type="evidence" value="ECO:0007669"/>
    <property type="project" value="InterPro"/>
</dbReference>
<dbReference type="InterPro" id="IPR000020">
    <property type="entry name" value="Anaphylatoxin/fibulin"/>
</dbReference>
<dbReference type="InterPro" id="IPR013783">
    <property type="entry name" value="Ig-like_fold"/>
</dbReference>
<keyword evidence="3" id="KW-1015">Disulfide bond</keyword>
<dbReference type="HOGENOM" id="CLU_424892_0_0_1"/>
<reference evidence="5" key="2">
    <citation type="submission" date="2025-08" db="UniProtKB">
        <authorList>
            <consortium name="Ensembl"/>
        </authorList>
    </citation>
    <scope>IDENTIFICATION</scope>
</reference>
<dbReference type="SUPFAM" id="SSF47686">
    <property type="entry name" value="Anaphylotoxins (complement system)"/>
    <property type="match status" value="1"/>
</dbReference>
<dbReference type="Gene3D" id="2.20.130.20">
    <property type="match status" value="1"/>
</dbReference>
<dbReference type="OMA" id="HREEFAC"/>
<dbReference type="Pfam" id="PF07678">
    <property type="entry name" value="TED_complement"/>
    <property type="match status" value="1"/>
</dbReference>